<evidence type="ECO:0000313" key="2">
    <source>
        <dbReference type="EMBL" id="SDI48540.1"/>
    </source>
</evidence>
<dbReference type="InterPro" id="IPR037883">
    <property type="entry name" value="Knr4/Smi1-like_sf"/>
</dbReference>
<evidence type="ECO:0000259" key="1">
    <source>
        <dbReference type="SMART" id="SM00860"/>
    </source>
</evidence>
<accession>A0A1G8L063</accession>
<gene>
    <name evidence="2" type="ORF">SAMN05421846_108121</name>
</gene>
<sequence length="150" mass="17948">MQIEYLTKMKNTPKIGSWENRGISEQEIEKLEQKFNVTFPKAYKEFLFLGGEFQNAIDWDTITEYLDWTQENIKESMDEVNLDLKPFFAFANYGNDQCLFFFVEGENPPIYIYAEDKFHKNEKGEYVYYKKVFNSFSDFIDKSIDEALRK</sequence>
<organism evidence="2 3">
    <name type="scientific">Chryseobacterium taeanense</name>
    <dbReference type="NCBI Taxonomy" id="311334"/>
    <lineage>
        <taxon>Bacteria</taxon>
        <taxon>Pseudomonadati</taxon>
        <taxon>Bacteroidota</taxon>
        <taxon>Flavobacteriia</taxon>
        <taxon>Flavobacteriales</taxon>
        <taxon>Weeksellaceae</taxon>
        <taxon>Chryseobacterium group</taxon>
        <taxon>Chryseobacterium</taxon>
    </lineage>
</organism>
<feature type="domain" description="Knr4/Smi1-like" evidence="1">
    <location>
        <begin position="22"/>
        <end position="142"/>
    </location>
</feature>
<proteinExistence type="predicted"/>
<name>A0A1G8L063_9FLAO</name>
<dbReference type="AlphaFoldDB" id="A0A1G8L063"/>
<dbReference type="Gene3D" id="3.40.1580.10">
    <property type="entry name" value="SMI1/KNR4-like"/>
    <property type="match status" value="1"/>
</dbReference>
<dbReference type="Pfam" id="PF09346">
    <property type="entry name" value="SMI1_KNR4"/>
    <property type="match status" value="1"/>
</dbReference>
<dbReference type="InterPro" id="IPR018958">
    <property type="entry name" value="Knr4/Smi1-like_dom"/>
</dbReference>
<protein>
    <submittedName>
        <fullName evidence="2">SMI1 / KNR4 family (SUKH-1)</fullName>
    </submittedName>
</protein>
<reference evidence="3" key="1">
    <citation type="submission" date="2016-10" db="EMBL/GenBank/DDBJ databases">
        <authorList>
            <person name="Varghese N."/>
            <person name="Submissions S."/>
        </authorList>
    </citation>
    <scope>NUCLEOTIDE SEQUENCE [LARGE SCALE GENOMIC DNA]</scope>
    <source>
        <strain evidence="3">DSM 17071</strain>
    </source>
</reference>
<dbReference type="STRING" id="311334.SAMN05421846_108121"/>
<dbReference type="RefSeq" id="WP_089859172.1">
    <property type="nucleotide sequence ID" value="NZ_FNDW01000008.1"/>
</dbReference>
<dbReference type="EMBL" id="FNDW01000008">
    <property type="protein sequence ID" value="SDI48540.1"/>
    <property type="molecule type" value="Genomic_DNA"/>
</dbReference>
<dbReference type="OrthoDB" id="1189226at2"/>
<dbReference type="Proteomes" id="UP000198869">
    <property type="component" value="Unassembled WGS sequence"/>
</dbReference>
<dbReference type="SUPFAM" id="SSF160631">
    <property type="entry name" value="SMI1/KNR4-like"/>
    <property type="match status" value="1"/>
</dbReference>
<dbReference type="SMART" id="SM00860">
    <property type="entry name" value="SMI1_KNR4"/>
    <property type="match status" value="1"/>
</dbReference>
<keyword evidence="3" id="KW-1185">Reference proteome</keyword>
<evidence type="ECO:0000313" key="3">
    <source>
        <dbReference type="Proteomes" id="UP000198869"/>
    </source>
</evidence>